<evidence type="ECO:0000256" key="1">
    <source>
        <dbReference type="SAM" id="MobiDB-lite"/>
    </source>
</evidence>
<name>A0ABQ9GGI3_9NEOP</name>
<feature type="compositionally biased region" description="Pro residues" evidence="1">
    <location>
        <begin position="509"/>
        <end position="528"/>
    </location>
</feature>
<accession>A0ABQ9GGI3</accession>
<protein>
    <submittedName>
        <fullName evidence="2">Uncharacterized protein</fullName>
    </submittedName>
</protein>
<feature type="non-terminal residue" evidence="2">
    <location>
        <position position="815"/>
    </location>
</feature>
<feature type="region of interest" description="Disordered" evidence="1">
    <location>
        <begin position="402"/>
        <end position="431"/>
    </location>
</feature>
<feature type="region of interest" description="Disordered" evidence="1">
    <location>
        <begin position="611"/>
        <end position="636"/>
    </location>
</feature>
<feature type="compositionally biased region" description="Polar residues" evidence="1">
    <location>
        <begin position="615"/>
        <end position="626"/>
    </location>
</feature>
<feature type="region of interest" description="Disordered" evidence="1">
    <location>
        <begin position="509"/>
        <end position="542"/>
    </location>
</feature>
<sequence>MDSNVAGCMDTENIGAGDSPGAAVAERLDCSALTKMNRAQSPAGSLPDFRKWESCRTMPLVGAGFLGDLPFSLPLHSGAAPYSPHFTLVDSQDLAVESHPSPEARDAIRGTLTRVPNTPSRSGGEVRLLASHLGESGSIPGRWGRTRITACGNRDEPWSAGFLGDVLFSSALHSGTVPHTPHSTLVDSQGHNAKSRPNLFTSLHLACVAVLIGSKTTSTCVPKKLRGAFRVLPDEYCCIFESLGRQGSIDRERIIPGVMGRCVGAARDSAAACTSACGLETNLHYGQGHTNFAKRTPHVLDFNTLRAYQRFPFAYWRRVSVRRHSLGRMSDSSFVGSALYPSPLDKPAADDVAGCDVTTNRPINATEVCEMFRPQKVFLFIVNSRWSSDILLRLISLDREQPSSLKTSPSETRHNHDHDHTAARRQGSGHSLRWFERRSRSHVVCQTDVTRVYVGCRCSCAWGQVLFRERAGAREVSARVSASLDIVRNDGREMNRSSFMMSHFTLPCVNPPPPPPPPTTQPTSPATPPLQHSETPFPPPLLSNHFQLGNPFPLVAGWSTIVTVMWPRRETIADCNMRSEYLALTERQAVSSSVVRRRPERRSQELTMPFAVNPPQFNSHGTQQGRDSWAVPDDERQRRQRLAPGAIISARDATGASLSTQHNLPGNSFQCGRRSGWHCYRKLTIYGVQLVCHRSWNRIPLKPACSPVCKHARALCPAQAHFRSAIDCVPAYDAMGPGFASRISNSCSLLFSVRVVTESPHVVNCHTMARIKVVSRAFISHSTCYFSLDVCRIDSQHRISEFFEFEFRAHLCMTE</sequence>
<gene>
    <name evidence="2" type="ORF">PR048_027123</name>
</gene>
<evidence type="ECO:0000313" key="2">
    <source>
        <dbReference type="EMBL" id="KAJ8870824.1"/>
    </source>
</evidence>
<dbReference type="Proteomes" id="UP001159363">
    <property type="component" value="Chromosome 11"/>
</dbReference>
<keyword evidence="3" id="KW-1185">Reference proteome</keyword>
<dbReference type="EMBL" id="JARBHB010000012">
    <property type="protein sequence ID" value="KAJ8870824.1"/>
    <property type="molecule type" value="Genomic_DNA"/>
</dbReference>
<comment type="caution">
    <text evidence="2">The sequence shown here is derived from an EMBL/GenBank/DDBJ whole genome shotgun (WGS) entry which is preliminary data.</text>
</comment>
<feature type="region of interest" description="Disordered" evidence="1">
    <location>
        <begin position="1"/>
        <end position="21"/>
    </location>
</feature>
<feature type="compositionally biased region" description="Basic and acidic residues" evidence="1">
    <location>
        <begin position="411"/>
        <end position="422"/>
    </location>
</feature>
<reference evidence="2 3" key="1">
    <citation type="submission" date="2023-02" db="EMBL/GenBank/DDBJ databases">
        <title>LHISI_Scaffold_Assembly.</title>
        <authorList>
            <person name="Stuart O.P."/>
            <person name="Cleave R."/>
            <person name="Magrath M.J.L."/>
            <person name="Mikheyev A.S."/>
        </authorList>
    </citation>
    <scope>NUCLEOTIDE SEQUENCE [LARGE SCALE GENOMIC DNA]</scope>
    <source>
        <strain evidence="2">Daus_M_001</strain>
        <tissue evidence="2">Leg muscle</tissue>
    </source>
</reference>
<evidence type="ECO:0000313" key="3">
    <source>
        <dbReference type="Proteomes" id="UP001159363"/>
    </source>
</evidence>
<organism evidence="2 3">
    <name type="scientific">Dryococelus australis</name>
    <dbReference type="NCBI Taxonomy" id="614101"/>
    <lineage>
        <taxon>Eukaryota</taxon>
        <taxon>Metazoa</taxon>
        <taxon>Ecdysozoa</taxon>
        <taxon>Arthropoda</taxon>
        <taxon>Hexapoda</taxon>
        <taxon>Insecta</taxon>
        <taxon>Pterygota</taxon>
        <taxon>Neoptera</taxon>
        <taxon>Polyneoptera</taxon>
        <taxon>Phasmatodea</taxon>
        <taxon>Verophasmatodea</taxon>
        <taxon>Anareolatae</taxon>
        <taxon>Phasmatidae</taxon>
        <taxon>Eurycanthinae</taxon>
        <taxon>Dryococelus</taxon>
    </lineage>
</organism>
<proteinExistence type="predicted"/>